<evidence type="ECO:0000313" key="1">
    <source>
        <dbReference type="EMBL" id="NIY73410.1"/>
    </source>
</evidence>
<dbReference type="Pfam" id="PF06627">
    <property type="entry name" value="DUF1153"/>
    <property type="match status" value="1"/>
</dbReference>
<dbReference type="InterPro" id="IPR010921">
    <property type="entry name" value="Trp_repressor/repl_initiator"/>
</dbReference>
<name>A0ABX0W074_9RHOB</name>
<dbReference type="InterPro" id="IPR036388">
    <property type="entry name" value="WH-like_DNA-bd_sf"/>
</dbReference>
<comment type="caution">
    <text evidence="1">The sequence shown here is derived from an EMBL/GenBank/DDBJ whole genome shotgun (WGS) entry which is preliminary data.</text>
</comment>
<dbReference type="SUPFAM" id="SSF48295">
    <property type="entry name" value="TrpR-like"/>
    <property type="match status" value="1"/>
</dbReference>
<sequence length="97" mass="10702">MFLKKPMGPRAVTLPDGRKLTRGDLPAPDISRWVASRKALVVEAVVYGLLTKSEAAEVWNLSEAELDEWVSAHTMHGAKGLRTTALQKYRQPKGECA</sequence>
<gene>
    <name evidence="1" type="ORF">HCZ30_13330</name>
</gene>
<dbReference type="EMBL" id="JAATOP010000009">
    <property type="protein sequence ID" value="NIY73410.1"/>
    <property type="molecule type" value="Genomic_DNA"/>
</dbReference>
<dbReference type="Gene3D" id="1.10.10.10">
    <property type="entry name" value="Winged helix-like DNA-binding domain superfamily/Winged helix DNA-binding domain"/>
    <property type="match status" value="1"/>
</dbReference>
<protein>
    <submittedName>
        <fullName evidence="1">DUF1153 domain-containing protein</fullName>
    </submittedName>
</protein>
<reference evidence="1 2" key="1">
    <citation type="submission" date="2020-03" db="EMBL/GenBank/DDBJ databases">
        <title>Bacterial isolates of synthetic phycosphere.</title>
        <authorList>
            <person name="Fu H."/>
            <person name="Moran M.A."/>
        </authorList>
    </citation>
    <scope>NUCLEOTIDE SEQUENCE [LARGE SCALE GENOMIC DNA]</scope>
    <source>
        <strain evidence="1 2">HF1</strain>
    </source>
</reference>
<dbReference type="InterPro" id="IPR009534">
    <property type="entry name" value="DUF1153"/>
</dbReference>
<dbReference type="Proteomes" id="UP000709466">
    <property type="component" value="Unassembled WGS sequence"/>
</dbReference>
<proteinExistence type="predicted"/>
<accession>A0ABX0W074</accession>
<evidence type="ECO:0000313" key="2">
    <source>
        <dbReference type="Proteomes" id="UP000709466"/>
    </source>
</evidence>
<dbReference type="RefSeq" id="WP_167638794.1">
    <property type="nucleotide sequence ID" value="NZ_JAATOP010000009.1"/>
</dbReference>
<organism evidence="1 2">
    <name type="scientific">Marivivens donghaensis</name>
    <dbReference type="NCBI Taxonomy" id="1699413"/>
    <lineage>
        <taxon>Bacteria</taxon>
        <taxon>Pseudomonadati</taxon>
        <taxon>Pseudomonadota</taxon>
        <taxon>Alphaproteobacteria</taxon>
        <taxon>Rhodobacterales</taxon>
        <taxon>Paracoccaceae</taxon>
        <taxon>Marivivens group</taxon>
        <taxon>Marivivens</taxon>
    </lineage>
</organism>
<keyword evidence="2" id="KW-1185">Reference proteome</keyword>